<dbReference type="AlphaFoldDB" id="A0A8J6JMT5"/>
<keyword evidence="2" id="KW-1133">Transmembrane helix</keyword>
<evidence type="ECO:0000313" key="3">
    <source>
        <dbReference type="EMBL" id="MBC5738174.1"/>
    </source>
</evidence>
<reference evidence="3" key="1">
    <citation type="submission" date="2020-08" db="EMBL/GenBank/DDBJ databases">
        <title>Genome public.</title>
        <authorList>
            <person name="Liu C."/>
            <person name="Sun Q."/>
        </authorList>
    </citation>
    <scope>NUCLEOTIDE SEQUENCE</scope>
    <source>
        <strain evidence="3">NSJ-52</strain>
    </source>
</reference>
<name>A0A8J6JMT5_9FIRM</name>
<organism evidence="3 4">
    <name type="scientific">Lawsonibacter faecis</name>
    <dbReference type="NCBI Taxonomy" id="2763052"/>
    <lineage>
        <taxon>Bacteria</taxon>
        <taxon>Bacillati</taxon>
        <taxon>Bacillota</taxon>
        <taxon>Clostridia</taxon>
        <taxon>Eubacteriales</taxon>
        <taxon>Oscillospiraceae</taxon>
        <taxon>Lawsonibacter</taxon>
    </lineage>
</organism>
<gene>
    <name evidence="3" type="ORF">H8S62_14270</name>
</gene>
<keyword evidence="2" id="KW-0812">Transmembrane</keyword>
<protein>
    <submittedName>
        <fullName evidence="3">Uncharacterized protein</fullName>
    </submittedName>
</protein>
<keyword evidence="4" id="KW-1185">Reference proteome</keyword>
<dbReference type="EMBL" id="JACOPQ010000013">
    <property type="protein sequence ID" value="MBC5738174.1"/>
    <property type="molecule type" value="Genomic_DNA"/>
</dbReference>
<feature type="compositionally biased region" description="Gly residues" evidence="1">
    <location>
        <begin position="474"/>
        <end position="487"/>
    </location>
</feature>
<feature type="transmembrane region" description="Helical" evidence="2">
    <location>
        <begin position="517"/>
        <end position="537"/>
    </location>
</feature>
<feature type="region of interest" description="Disordered" evidence="1">
    <location>
        <begin position="469"/>
        <end position="495"/>
    </location>
</feature>
<dbReference type="Proteomes" id="UP000607645">
    <property type="component" value="Unassembled WGS sequence"/>
</dbReference>
<sequence length="570" mass="61048">MCKRIIALILSFVIVFSSVVTVSFATIGDAGEYVVTNFWKMLTFQGGDGDAFSWLKGFISAFLAPEVTPETATESDWQDAYGRYTINIQNNFGSSVITSDGCLYLAVPHSYLSFSRSSPRIYLRCSHHPDGPYSNDEVGTLTADCAASRSSLSFVFQWPSYGARSGSVTYAFEYPIDGYYTVIGCTGTRTYLTSPTAAPIVSMYSFGGSGVSEFHEAGTPYSSTCSLFNVTQPAGCIATVQLSDYILKVLPASGALDVQGEGEVGRDSRPGSLTGITYGYQNDTGEIIVYVAKDSGMFNEEGGYLYNPITGKTLQADSWYYDYENRRYDIALANNQGRATLEYGDDGARITIIDSGNVTNVYNYYYMTPKDEPVDPPPVDPTPTPTPRPCTHSYTSAVTELPTCLIPGVRSYICMLCGDTYTEPVAAIGHIWVVRETVNASYDDNGNLLQAGYTIYKCSKCGTEHKDTADVGPPGNGGGGGGSGGFPGDTDLPDIPGSSDEEDGFNIFDIVGSIVNALWSLISGLFSTIFGGVVGFFTSLGSGISGFFSAFSGQDGVFGFATYGGADIWD</sequence>
<feature type="compositionally biased region" description="Pro residues" evidence="1">
    <location>
        <begin position="375"/>
        <end position="388"/>
    </location>
</feature>
<evidence type="ECO:0000256" key="1">
    <source>
        <dbReference type="SAM" id="MobiDB-lite"/>
    </source>
</evidence>
<accession>A0A8J6JMT5</accession>
<feature type="region of interest" description="Disordered" evidence="1">
    <location>
        <begin position="372"/>
        <end position="391"/>
    </location>
</feature>
<dbReference type="RefSeq" id="WP_186919949.1">
    <property type="nucleotide sequence ID" value="NZ_JACOPQ010000013.1"/>
</dbReference>
<keyword evidence="2" id="KW-0472">Membrane</keyword>
<evidence type="ECO:0000256" key="2">
    <source>
        <dbReference type="SAM" id="Phobius"/>
    </source>
</evidence>
<comment type="caution">
    <text evidence="3">The sequence shown here is derived from an EMBL/GenBank/DDBJ whole genome shotgun (WGS) entry which is preliminary data.</text>
</comment>
<proteinExistence type="predicted"/>
<evidence type="ECO:0000313" key="4">
    <source>
        <dbReference type="Proteomes" id="UP000607645"/>
    </source>
</evidence>